<evidence type="ECO:0000256" key="1">
    <source>
        <dbReference type="SAM" id="Phobius"/>
    </source>
</evidence>
<protein>
    <recommendedName>
        <fullName evidence="4">DUF2029 domain-containing protein</fullName>
    </recommendedName>
</protein>
<feature type="transmembrane region" description="Helical" evidence="1">
    <location>
        <begin position="217"/>
        <end position="242"/>
    </location>
</feature>
<accession>A0ABQ2VBN1</accession>
<feature type="transmembrane region" description="Helical" evidence="1">
    <location>
        <begin position="276"/>
        <end position="295"/>
    </location>
</feature>
<gene>
    <name evidence="2" type="ORF">GCM10010178_82230</name>
</gene>
<keyword evidence="3" id="KW-1185">Reference proteome</keyword>
<evidence type="ECO:0008006" key="4">
    <source>
        <dbReference type="Google" id="ProtNLM"/>
    </source>
</evidence>
<evidence type="ECO:0000313" key="3">
    <source>
        <dbReference type="Proteomes" id="UP000649573"/>
    </source>
</evidence>
<evidence type="ECO:0000313" key="2">
    <source>
        <dbReference type="EMBL" id="GGU78813.1"/>
    </source>
</evidence>
<name>A0ABQ2VBN1_9PSEU</name>
<keyword evidence="1" id="KW-0812">Transmembrane</keyword>
<feature type="transmembrane region" description="Helical" evidence="1">
    <location>
        <begin position="26"/>
        <end position="43"/>
    </location>
</feature>
<feature type="transmembrane region" description="Helical" evidence="1">
    <location>
        <begin position="48"/>
        <end position="68"/>
    </location>
</feature>
<keyword evidence="1" id="KW-1133">Transmembrane helix</keyword>
<feature type="transmembrane region" description="Helical" evidence="1">
    <location>
        <begin position="139"/>
        <end position="164"/>
    </location>
</feature>
<feature type="transmembrane region" description="Helical" evidence="1">
    <location>
        <begin position="192"/>
        <end position="211"/>
    </location>
</feature>
<reference evidence="3" key="1">
    <citation type="journal article" date="2019" name="Int. J. Syst. Evol. Microbiol.">
        <title>The Global Catalogue of Microorganisms (GCM) 10K type strain sequencing project: providing services to taxonomists for standard genome sequencing and annotation.</title>
        <authorList>
            <consortium name="The Broad Institute Genomics Platform"/>
            <consortium name="The Broad Institute Genome Sequencing Center for Infectious Disease"/>
            <person name="Wu L."/>
            <person name="Ma J."/>
        </authorList>
    </citation>
    <scope>NUCLEOTIDE SEQUENCE [LARGE SCALE GENOMIC DNA]</scope>
    <source>
        <strain evidence="3">JCM 3296</strain>
    </source>
</reference>
<dbReference type="RefSeq" id="WP_189259204.1">
    <property type="nucleotide sequence ID" value="NZ_BMRE01000067.1"/>
</dbReference>
<proteinExistence type="predicted"/>
<comment type="caution">
    <text evidence="2">The sequence shown here is derived from an EMBL/GenBank/DDBJ whole genome shotgun (WGS) entry which is preliminary data.</text>
</comment>
<feature type="transmembrane region" description="Helical" evidence="1">
    <location>
        <begin position="106"/>
        <end position="127"/>
    </location>
</feature>
<dbReference type="EMBL" id="BMRE01000067">
    <property type="protein sequence ID" value="GGU78813.1"/>
    <property type="molecule type" value="Genomic_DNA"/>
</dbReference>
<feature type="transmembrane region" description="Helical" evidence="1">
    <location>
        <begin position="249"/>
        <end position="270"/>
    </location>
</feature>
<keyword evidence="1" id="KW-0472">Membrane</keyword>
<organism evidence="2 3">
    <name type="scientific">Lentzea flava</name>
    <dbReference type="NCBI Taxonomy" id="103732"/>
    <lineage>
        <taxon>Bacteria</taxon>
        <taxon>Bacillati</taxon>
        <taxon>Actinomycetota</taxon>
        <taxon>Actinomycetes</taxon>
        <taxon>Pseudonocardiales</taxon>
        <taxon>Pseudonocardiaceae</taxon>
        <taxon>Lentzea</taxon>
    </lineage>
</organism>
<sequence>MIWRTVVFGAALAALALINEQTLWLPPVQFAALAIAVLLIAVAPRPAWVALVIAGLAAFSVRSAFLMVDFGTFDAVCLNGSAICGGSRPGWYVADEKVYSPGVTRFFLELPVVPAWLVVAGVLGWAIRRRSWRTAVAGALYGAAVMAVPHEAPIVLFAAAAAAIGPRKDVRYLMGIGILAIALMDPYRPWSVVATIVAITATLGLVIWTLVKKDGFNGAIALMALAAATVTPLLSAGVLLAASAIKQPAWFKLLVAAIAAVTAHLALTSVRSPVDSMWLVVAGVLLAAAAVTALYQHRHRVRIDQANG</sequence>
<dbReference type="Proteomes" id="UP000649573">
    <property type="component" value="Unassembled WGS sequence"/>
</dbReference>